<proteinExistence type="predicted"/>
<accession>A0ABU7R575</accession>
<keyword evidence="2" id="KW-1185">Reference proteome</keyword>
<protein>
    <submittedName>
        <fullName evidence="1">Uncharacterized protein</fullName>
    </submittedName>
</protein>
<dbReference type="Proteomes" id="UP001350005">
    <property type="component" value="Unassembled WGS sequence"/>
</dbReference>
<comment type="caution">
    <text evidence="1">The sequence shown here is derived from an EMBL/GenBank/DDBJ whole genome shotgun (WGS) entry which is preliminary data.</text>
</comment>
<organism evidence="1 2">
    <name type="scientific">Chryseobacterium arthrosphaerae</name>
    <dbReference type="NCBI Taxonomy" id="651561"/>
    <lineage>
        <taxon>Bacteria</taxon>
        <taxon>Pseudomonadati</taxon>
        <taxon>Bacteroidota</taxon>
        <taxon>Flavobacteriia</taxon>
        <taxon>Flavobacteriales</taxon>
        <taxon>Weeksellaceae</taxon>
        <taxon>Chryseobacterium group</taxon>
        <taxon>Chryseobacterium</taxon>
    </lineage>
</organism>
<sequence>MTKNFTETEWQQIGGGLKLEINFQSTESDRPIVQVYRIDSGTSMLISPNVILTNEFITLIIMADAFNGYVVIK</sequence>
<gene>
    <name evidence="1" type="ORF">V2E39_20955</name>
</gene>
<name>A0ABU7R575_9FLAO</name>
<evidence type="ECO:0000313" key="2">
    <source>
        <dbReference type="Proteomes" id="UP001350005"/>
    </source>
</evidence>
<dbReference type="EMBL" id="JAZGJU010000063">
    <property type="protein sequence ID" value="MEE6129881.1"/>
    <property type="molecule type" value="Genomic_DNA"/>
</dbReference>
<dbReference type="RefSeq" id="WP_241309230.1">
    <property type="nucleotide sequence ID" value="NZ_JAKYXJ010000002.1"/>
</dbReference>
<reference evidence="1 2" key="1">
    <citation type="submission" date="2024-01" db="EMBL/GenBank/DDBJ databases">
        <title>Whole genome of Chryseobacterium arthrosphaerae NNCa 2741.</title>
        <authorList>
            <person name="Boriskina E.V."/>
            <person name="Gordinskaya N.A."/>
            <person name="Kropotov V.S."/>
            <person name="Alekseeva A.E."/>
            <person name="Makhova M.A."/>
            <person name="Kryazhev D.V."/>
            <person name="Shkurkina I.S."/>
        </authorList>
    </citation>
    <scope>NUCLEOTIDE SEQUENCE [LARGE SCALE GENOMIC DNA]</scope>
    <source>
        <strain evidence="1 2">NNCa 2741</strain>
    </source>
</reference>
<evidence type="ECO:0000313" key="1">
    <source>
        <dbReference type="EMBL" id="MEE6129881.1"/>
    </source>
</evidence>